<keyword evidence="3" id="KW-1185">Reference proteome</keyword>
<protein>
    <submittedName>
        <fullName evidence="2">Uncharacterized protein</fullName>
    </submittedName>
</protein>
<gene>
    <name evidence="2" type="ORF">EG240_12090</name>
</gene>
<organism evidence="2 3">
    <name type="scientific">Paenimyroides tangerinum</name>
    <dbReference type="NCBI Taxonomy" id="2488728"/>
    <lineage>
        <taxon>Bacteria</taxon>
        <taxon>Pseudomonadati</taxon>
        <taxon>Bacteroidota</taxon>
        <taxon>Flavobacteriia</taxon>
        <taxon>Flavobacteriales</taxon>
        <taxon>Flavobacteriaceae</taxon>
        <taxon>Paenimyroides</taxon>
    </lineage>
</organism>
<dbReference type="Proteomes" id="UP000275719">
    <property type="component" value="Unassembled WGS sequence"/>
</dbReference>
<evidence type="ECO:0000313" key="2">
    <source>
        <dbReference type="EMBL" id="RRJ89296.1"/>
    </source>
</evidence>
<proteinExistence type="predicted"/>
<evidence type="ECO:0000313" key="3">
    <source>
        <dbReference type="Proteomes" id="UP000275719"/>
    </source>
</evidence>
<keyword evidence="1" id="KW-0472">Membrane</keyword>
<sequence length="189" mass="22357">MMKNQYNLKIIRYFVWFAPLFMFSSFLIHLFIPVNQGIDVENYTFVLISLIIMFLNCIALLIVTVYDTNKTTKGKIFNRISLFFGTPILFVILFFYGVIFSMQISHEKTKYLRDDCLMKRKNIFISENNYNYSAGYCNTAEQDSIIIVEVYRWGTIRKCGIILDNVYQEIDTSKITFLTENHKKEILSY</sequence>
<feature type="transmembrane region" description="Helical" evidence="1">
    <location>
        <begin position="80"/>
        <end position="102"/>
    </location>
</feature>
<keyword evidence="1" id="KW-0812">Transmembrane</keyword>
<dbReference type="AlphaFoldDB" id="A0A3P3W5N9"/>
<feature type="transmembrane region" description="Helical" evidence="1">
    <location>
        <begin position="12"/>
        <end position="32"/>
    </location>
</feature>
<reference evidence="2 3" key="1">
    <citation type="submission" date="2018-11" db="EMBL/GenBank/DDBJ databases">
        <title>Flavobacterium sp. nov., YIM 102701-2 draft genome.</title>
        <authorList>
            <person name="Li G."/>
            <person name="Jiang Y."/>
        </authorList>
    </citation>
    <scope>NUCLEOTIDE SEQUENCE [LARGE SCALE GENOMIC DNA]</scope>
    <source>
        <strain evidence="2 3">YIM 102701-2</strain>
    </source>
</reference>
<feature type="transmembrane region" description="Helical" evidence="1">
    <location>
        <begin position="44"/>
        <end position="68"/>
    </location>
</feature>
<keyword evidence="1" id="KW-1133">Transmembrane helix</keyword>
<dbReference type="RefSeq" id="WP_125019650.1">
    <property type="nucleotide sequence ID" value="NZ_RQVQ01000030.1"/>
</dbReference>
<accession>A0A3P3W5N9</accession>
<dbReference type="EMBL" id="RQVQ01000030">
    <property type="protein sequence ID" value="RRJ89296.1"/>
    <property type="molecule type" value="Genomic_DNA"/>
</dbReference>
<evidence type="ECO:0000256" key="1">
    <source>
        <dbReference type="SAM" id="Phobius"/>
    </source>
</evidence>
<name>A0A3P3W5N9_9FLAO</name>
<comment type="caution">
    <text evidence="2">The sequence shown here is derived from an EMBL/GenBank/DDBJ whole genome shotgun (WGS) entry which is preliminary data.</text>
</comment>